<name>A0A154L8F3_9PROT</name>
<dbReference type="RefSeq" id="WP_062950237.1">
    <property type="nucleotide sequence ID" value="NZ_LPVY01000005.1"/>
</dbReference>
<accession>A0A154L8F3</accession>
<dbReference type="OrthoDB" id="3611744at2"/>
<comment type="caution">
    <text evidence="1">The sequence shown here is derived from an EMBL/GenBank/DDBJ whole genome shotgun (WGS) entry which is preliminary data.</text>
</comment>
<organism evidence="1 2">
    <name type="scientific">Thalassospira lucentensis</name>
    <dbReference type="NCBI Taxonomy" id="168935"/>
    <lineage>
        <taxon>Bacteria</taxon>
        <taxon>Pseudomonadati</taxon>
        <taxon>Pseudomonadota</taxon>
        <taxon>Alphaproteobacteria</taxon>
        <taxon>Rhodospirillales</taxon>
        <taxon>Thalassospiraceae</taxon>
        <taxon>Thalassospira</taxon>
    </lineage>
</organism>
<evidence type="ECO:0008006" key="3">
    <source>
        <dbReference type="Google" id="ProtNLM"/>
    </source>
</evidence>
<dbReference type="InterPro" id="IPR014985">
    <property type="entry name" value="WbqC"/>
</dbReference>
<gene>
    <name evidence="1" type="ORF">AUP42_15210</name>
</gene>
<dbReference type="AlphaFoldDB" id="A0A154L8F3"/>
<evidence type="ECO:0000313" key="1">
    <source>
        <dbReference type="EMBL" id="KZB66872.1"/>
    </source>
</evidence>
<evidence type="ECO:0000313" key="2">
    <source>
        <dbReference type="Proteomes" id="UP000076335"/>
    </source>
</evidence>
<protein>
    <recommendedName>
        <fullName evidence="3">WbqC family protein</fullName>
    </recommendedName>
</protein>
<reference evidence="1 2" key="1">
    <citation type="submission" date="2015-12" db="EMBL/GenBank/DDBJ databases">
        <title>Genome sequence of Thalassospira lucentensis MCCC 1A02072.</title>
        <authorList>
            <person name="Lu L."/>
            <person name="Lai Q."/>
            <person name="Shao Z."/>
            <person name="Qian P."/>
        </authorList>
    </citation>
    <scope>NUCLEOTIDE SEQUENCE [LARGE SCALE GENOMIC DNA]</scope>
    <source>
        <strain evidence="1 2">MCCC 1A02072</strain>
    </source>
</reference>
<dbReference type="Pfam" id="PF08889">
    <property type="entry name" value="WbqC"/>
    <property type="match status" value="1"/>
</dbReference>
<dbReference type="Proteomes" id="UP000076335">
    <property type="component" value="Unassembled WGS sequence"/>
</dbReference>
<sequence>MTRVAIMQPTYLPWSGYFGLMNDVDIFIYLDSVQFSRRSWQQRNQIKTSNGPNWLSIPVLKKGKRDQLIHEVQIDHSASFSESHVRSMVLNYKKSIFFDDYSDGIFSRIRNTNSSLCEYNIEIIKYISDILEIKTKTIRSSELNSSGKKADLLAAICQEVGATEYISVPGSSDYLDKSDAFIDAGIPVSYFNYIHPEYPQLFGEFLPYMSVVDMLFNCGSQSSTIIQNGIIRNK</sequence>
<proteinExistence type="predicted"/>
<dbReference type="EMBL" id="LPVY01000005">
    <property type="protein sequence ID" value="KZB66872.1"/>
    <property type="molecule type" value="Genomic_DNA"/>
</dbReference>